<dbReference type="Pfam" id="PF05699">
    <property type="entry name" value="Dimer_Tnp_hAT"/>
    <property type="match status" value="1"/>
</dbReference>
<accession>A0A371I9B1</accession>
<evidence type="ECO:0000259" key="2">
    <source>
        <dbReference type="Pfam" id="PF14372"/>
    </source>
</evidence>
<dbReference type="GO" id="GO:0003677">
    <property type="term" value="F:DNA binding"/>
    <property type="evidence" value="ECO:0007669"/>
    <property type="project" value="InterPro"/>
</dbReference>
<reference evidence="3" key="1">
    <citation type="submission" date="2018-05" db="EMBL/GenBank/DDBJ databases">
        <title>Draft genome of Mucuna pruriens seed.</title>
        <authorList>
            <person name="Nnadi N.E."/>
            <person name="Vos R."/>
            <person name="Hasami M.H."/>
            <person name="Devisetty U.K."/>
            <person name="Aguiy J.C."/>
        </authorList>
    </citation>
    <scope>NUCLEOTIDE SEQUENCE [LARGE SCALE GENOMIC DNA]</scope>
    <source>
        <strain evidence="3">JCA_2017</strain>
    </source>
</reference>
<dbReference type="OrthoDB" id="1421006at2759"/>
<gene>
    <name evidence="3" type="primary">HAT</name>
    <name evidence="3" type="ORF">CR513_03671</name>
</gene>
<dbReference type="EMBL" id="QJKJ01000606">
    <property type="protein sequence ID" value="RDY11629.1"/>
    <property type="molecule type" value="Genomic_DNA"/>
</dbReference>
<proteinExistence type="predicted"/>
<feature type="domain" description="hAT-like transposase RNase-H fold" evidence="2">
    <location>
        <begin position="1"/>
        <end position="49"/>
    </location>
</feature>
<organism evidence="3 4">
    <name type="scientific">Mucuna pruriens</name>
    <name type="common">Velvet bean</name>
    <name type="synonym">Dolichos pruriens</name>
    <dbReference type="NCBI Taxonomy" id="157652"/>
    <lineage>
        <taxon>Eukaryota</taxon>
        <taxon>Viridiplantae</taxon>
        <taxon>Streptophyta</taxon>
        <taxon>Embryophyta</taxon>
        <taxon>Tracheophyta</taxon>
        <taxon>Spermatophyta</taxon>
        <taxon>Magnoliopsida</taxon>
        <taxon>eudicotyledons</taxon>
        <taxon>Gunneridae</taxon>
        <taxon>Pentapetalae</taxon>
        <taxon>rosids</taxon>
        <taxon>fabids</taxon>
        <taxon>Fabales</taxon>
        <taxon>Fabaceae</taxon>
        <taxon>Papilionoideae</taxon>
        <taxon>50 kb inversion clade</taxon>
        <taxon>NPAAA clade</taxon>
        <taxon>indigoferoid/millettioid clade</taxon>
        <taxon>Phaseoleae</taxon>
        <taxon>Mucuna</taxon>
    </lineage>
</organism>
<dbReference type="InterPro" id="IPR008906">
    <property type="entry name" value="HATC_C_dom"/>
</dbReference>
<feature type="domain" description="HAT C-terminal dimerisation" evidence="1">
    <location>
        <begin position="85"/>
        <end position="167"/>
    </location>
</feature>
<protein>
    <submittedName>
        <fullName evidence="3">Zinc finger BED domain-containing protein DAYSLEEPER</fullName>
    </submittedName>
</protein>
<keyword evidence="4" id="KW-1185">Reference proteome</keyword>
<dbReference type="STRING" id="157652.A0A371I9B1"/>
<dbReference type="Proteomes" id="UP000257109">
    <property type="component" value="Unassembled WGS sequence"/>
</dbReference>
<evidence type="ECO:0000259" key="1">
    <source>
        <dbReference type="Pfam" id="PF05699"/>
    </source>
</evidence>
<dbReference type="AlphaFoldDB" id="A0A371I9B1"/>
<evidence type="ECO:0000313" key="3">
    <source>
        <dbReference type="EMBL" id="RDY11629.1"/>
    </source>
</evidence>
<dbReference type="PANTHER" id="PTHR23272">
    <property type="entry name" value="BED FINGER-RELATED"/>
    <property type="match status" value="1"/>
</dbReference>
<dbReference type="Pfam" id="PF14372">
    <property type="entry name" value="hAT-like_RNase-H"/>
    <property type="match status" value="1"/>
</dbReference>
<sequence length="294" mass="34569">MLLLVVVVLDPRYKIRYMNWTIDQLFDLDKENELKSRLESSFKSLFDEYNGHKEVTQKDTQQTYVNVSYYKIYPYGHTSRNKSDLQKYAEEELDTSTNLNILDWWKTSINLCRFSILSNIAQQLLVVPVSPVAFEFAFSIRGRVLDSYHGCLSQQKVEALICTQDWLKEIFLPSFGYDFEEFQSFDKGILMFQIYSNKFLVILTKFLLRMLPIQLLFLLKNNEETSLRVTCQTSNLLTAVQLTRNHFEVFSSGGGPSKVGQCSWAVFSPIEPYWIREFMQWIRAKEASRYTNQF</sequence>
<dbReference type="InterPro" id="IPR025525">
    <property type="entry name" value="hAT-like_transposase_RNase-H"/>
</dbReference>
<evidence type="ECO:0000313" key="4">
    <source>
        <dbReference type="Proteomes" id="UP000257109"/>
    </source>
</evidence>
<comment type="caution">
    <text evidence="3">The sequence shown here is derived from an EMBL/GenBank/DDBJ whole genome shotgun (WGS) entry which is preliminary data.</text>
</comment>
<feature type="non-terminal residue" evidence="3">
    <location>
        <position position="1"/>
    </location>
</feature>
<name>A0A371I9B1_MUCPR</name>
<dbReference type="InterPro" id="IPR012337">
    <property type="entry name" value="RNaseH-like_sf"/>
</dbReference>
<dbReference type="GO" id="GO:0046983">
    <property type="term" value="F:protein dimerization activity"/>
    <property type="evidence" value="ECO:0007669"/>
    <property type="project" value="InterPro"/>
</dbReference>
<dbReference type="PANTHER" id="PTHR23272:SF193">
    <property type="entry name" value="OS07G0624100 PROTEIN"/>
    <property type="match status" value="1"/>
</dbReference>
<dbReference type="SUPFAM" id="SSF53098">
    <property type="entry name" value="Ribonuclease H-like"/>
    <property type="match status" value="1"/>
</dbReference>